<protein>
    <submittedName>
        <fullName evidence="1">Uncharacterized protein</fullName>
    </submittedName>
</protein>
<dbReference type="AlphaFoldDB" id="A0A383E383"/>
<reference evidence="1" key="1">
    <citation type="submission" date="2018-05" db="EMBL/GenBank/DDBJ databases">
        <authorList>
            <person name="Lanie J.A."/>
            <person name="Ng W.-L."/>
            <person name="Kazmierczak K.M."/>
            <person name="Andrzejewski T.M."/>
            <person name="Davidsen T.M."/>
            <person name="Wayne K.J."/>
            <person name="Tettelin H."/>
            <person name="Glass J.I."/>
            <person name="Rusch D."/>
            <person name="Podicherti R."/>
            <person name="Tsui H.-C.T."/>
            <person name="Winkler M.E."/>
        </authorList>
    </citation>
    <scope>NUCLEOTIDE SEQUENCE</scope>
</reference>
<dbReference type="EMBL" id="UINC01222406">
    <property type="protein sequence ID" value="SVE51181.1"/>
    <property type="molecule type" value="Genomic_DNA"/>
</dbReference>
<sequence length="201" mass="23450">DIFNRMHLLDYKFVQTWKGFVYHMTSRGSRFNPMAGGAPGKDSPEWIHTTTKNMRNFIRKWGTMVQHDEYMKPIVSPKYDIGFVVENCDTSMLKELEPWCSDIYGDWVGHKGYGVNKYIEEEQKNTTIDLSKKIHSDHFKPKNDVVVRFDANKLNANNFQIIIKLSDVLRDSGEVGEMEYEIFKFDIKSLDSHERDLISVG</sequence>
<proteinExistence type="predicted"/>
<gene>
    <name evidence="1" type="ORF">METZ01_LOCUS504035</name>
</gene>
<accession>A0A383E383</accession>
<name>A0A383E383_9ZZZZ</name>
<organism evidence="1">
    <name type="scientific">marine metagenome</name>
    <dbReference type="NCBI Taxonomy" id="408172"/>
    <lineage>
        <taxon>unclassified sequences</taxon>
        <taxon>metagenomes</taxon>
        <taxon>ecological metagenomes</taxon>
    </lineage>
</organism>
<feature type="non-terminal residue" evidence="1">
    <location>
        <position position="1"/>
    </location>
</feature>
<evidence type="ECO:0000313" key="1">
    <source>
        <dbReference type="EMBL" id="SVE51181.1"/>
    </source>
</evidence>